<protein>
    <submittedName>
        <fullName evidence="1">Lactoylglutathione lyase</fullName>
    </submittedName>
</protein>
<dbReference type="Gene3D" id="3.10.180.10">
    <property type="entry name" value="2,3-Dihydroxybiphenyl 1,2-Dioxygenase, domain 1"/>
    <property type="match status" value="1"/>
</dbReference>
<evidence type="ECO:0000313" key="1">
    <source>
        <dbReference type="EMBL" id="AXA84896.1"/>
    </source>
</evidence>
<dbReference type="CDD" id="cd07247">
    <property type="entry name" value="SgaA_N_like"/>
    <property type="match status" value="1"/>
</dbReference>
<dbReference type="AlphaFoldDB" id="A0A344J786"/>
<keyword evidence="2" id="KW-1185">Reference proteome</keyword>
<evidence type="ECO:0000313" key="2">
    <source>
        <dbReference type="Proteomes" id="UP000251842"/>
    </source>
</evidence>
<accession>A0A344J786</accession>
<dbReference type="PANTHER" id="PTHR33993">
    <property type="entry name" value="GLYOXALASE-RELATED"/>
    <property type="match status" value="1"/>
</dbReference>
<dbReference type="PANTHER" id="PTHR33993:SF2">
    <property type="entry name" value="VOC DOMAIN-CONTAINING PROTEIN"/>
    <property type="match status" value="1"/>
</dbReference>
<gene>
    <name evidence="1" type="ORF">DCD74_09575</name>
</gene>
<dbReference type="InterPro" id="IPR029068">
    <property type="entry name" value="Glyas_Bleomycin-R_OHBP_Dase"/>
</dbReference>
<dbReference type="Proteomes" id="UP000251842">
    <property type="component" value="Chromosome"/>
</dbReference>
<keyword evidence="1" id="KW-0456">Lyase</keyword>
<sequence length="134" mass="14028">MQKFNPVVWFEIYVQEMARAQKFYETVLALKLDTLAAPEGEAGGLHMMSFPSEMENGGASGALVKAEGCPSGGVDASAAGTMVYFGCEDCAVEAARVQGAGGQVAKDKFSIGPYGFCAIAVDTEGNTFGLHSMK</sequence>
<reference evidence="2" key="1">
    <citation type="submission" date="2018-05" db="EMBL/GenBank/DDBJ databases">
        <title>Luteimonas pekinense sp. nov., isolated from human Meibomian gland secretions, Beijing, China.</title>
        <authorList>
            <person name="Wen T."/>
            <person name="Bai H."/>
            <person name="Lv H."/>
        </authorList>
    </citation>
    <scope>NUCLEOTIDE SEQUENCE [LARGE SCALE GENOMIC DNA]</scope>
    <source>
        <strain evidence="2">83-4</strain>
    </source>
</reference>
<organism evidence="1 2">
    <name type="scientific">Solilutibacter oculi</name>
    <dbReference type="NCBI Taxonomy" id="2698682"/>
    <lineage>
        <taxon>Bacteria</taxon>
        <taxon>Pseudomonadati</taxon>
        <taxon>Pseudomonadota</taxon>
        <taxon>Gammaproteobacteria</taxon>
        <taxon>Lysobacterales</taxon>
        <taxon>Lysobacteraceae</taxon>
        <taxon>Solilutibacter</taxon>
    </lineage>
</organism>
<dbReference type="KEGG" id="lue:DCD74_09575"/>
<dbReference type="SUPFAM" id="SSF54593">
    <property type="entry name" value="Glyoxalase/Bleomycin resistance protein/Dihydroxybiphenyl dioxygenase"/>
    <property type="match status" value="1"/>
</dbReference>
<name>A0A344J786_9GAMM</name>
<dbReference type="EMBL" id="CP029556">
    <property type="protein sequence ID" value="AXA84896.1"/>
    <property type="molecule type" value="Genomic_DNA"/>
</dbReference>
<dbReference type="RefSeq" id="WP_112927108.1">
    <property type="nucleotide sequence ID" value="NZ_CP029556.1"/>
</dbReference>
<dbReference type="OrthoDB" id="8776491at2"/>
<dbReference type="InterPro" id="IPR052164">
    <property type="entry name" value="Anthracycline_SecMetBiosynth"/>
</dbReference>
<dbReference type="GO" id="GO:0016829">
    <property type="term" value="F:lyase activity"/>
    <property type="evidence" value="ECO:0007669"/>
    <property type="project" value="UniProtKB-KW"/>
</dbReference>
<proteinExistence type="predicted"/>